<proteinExistence type="predicted"/>
<dbReference type="SUPFAM" id="SSF53300">
    <property type="entry name" value="vWA-like"/>
    <property type="match status" value="1"/>
</dbReference>
<dbReference type="InterPro" id="IPR036465">
    <property type="entry name" value="vWFA_dom_sf"/>
</dbReference>
<dbReference type="AlphaFoldDB" id="A0A1M5ZML7"/>
<dbReference type="InterPro" id="IPR002881">
    <property type="entry name" value="DUF58"/>
</dbReference>
<reference evidence="2 3" key="1">
    <citation type="submission" date="2016-11" db="EMBL/GenBank/DDBJ databases">
        <authorList>
            <person name="Jaros S."/>
            <person name="Januszkiewicz K."/>
            <person name="Wedrychowicz H."/>
        </authorList>
    </citation>
    <scope>NUCLEOTIDE SEQUENCE [LARGE SCALE GENOMIC DNA]</scope>
    <source>
        <strain evidence="2 3">DSM 6191</strain>
    </source>
</reference>
<accession>A0A1M5ZML7</accession>
<dbReference type="RefSeq" id="WP_073020950.1">
    <property type="nucleotide sequence ID" value="NZ_FQXU01000009.1"/>
</dbReference>
<dbReference type="PANTHER" id="PTHR33608:SF7">
    <property type="entry name" value="DUF58 DOMAIN-CONTAINING PROTEIN"/>
    <property type="match status" value="1"/>
</dbReference>
<evidence type="ECO:0000313" key="3">
    <source>
        <dbReference type="Proteomes" id="UP000184241"/>
    </source>
</evidence>
<protein>
    <recommendedName>
        <fullName evidence="1">DUF58 domain-containing protein</fullName>
    </recommendedName>
</protein>
<gene>
    <name evidence="2" type="ORF">SAMN02745941_03162</name>
</gene>
<feature type="domain" description="DUF58" evidence="1">
    <location>
        <begin position="46"/>
        <end position="237"/>
    </location>
</feature>
<dbReference type="EMBL" id="FQXU01000009">
    <property type="protein sequence ID" value="SHI25422.1"/>
    <property type="molecule type" value="Genomic_DNA"/>
</dbReference>
<evidence type="ECO:0000259" key="1">
    <source>
        <dbReference type="Pfam" id="PF01882"/>
    </source>
</evidence>
<evidence type="ECO:0000313" key="2">
    <source>
        <dbReference type="EMBL" id="SHI25422.1"/>
    </source>
</evidence>
<sequence>MQEKIFDKDFFNQLKNLKIIMKTPINSAYAGGRRSKEKGVSVEFSDFREYSPGDDFRRVDWNAYGRFNKLYLKIFMEEREALFNIFIDTSKSMHFGALNKGIFSLRLAGAISHIVLNGNDRVKLFPFNSEENKEGITISGRAGINRILKYLEAIEFNGTTNLGRNIKTMPIKGKGISVILSDFYNLEELKETLIFLKHKGQEIILVQVLSQEELEPTLRGDLKLNDIEEDNKMDISLYGRAIEIYKDKLDEFITDIKTLSRKYGAAYILVNTKDNLEKIIFKEFTSRGIINRK</sequence>
<name>A0A1M5ZML7_9CLOT</name>
<dbReference type="PANTHER" id="PTHR33608">
    <property type="entry name" value="BLL2464 PROTEIN"/>
    <property type="match status" value="1"/>
</dbReference>
<organism evidence="2 3">
    <name type="scientific">Clostridium intestinale DSM 6191</name>
    <dbReference type="NCBI Taxonomy" id="1121320"/>
    <lineage>
        <taxon>Bacteria</taxon>
        <taxon>Bacillati</taxon>
        <taxon>Bacillota</taxon>
        <taxon>Clostridia</taxon>
        <taxon>Eubacteriales</taxon>
        <taxon>Clostridiaceae</taxon>
        <taxon>Clostridium</taxon>
    </lineage>
</organism>
<dbReference type="Proteomes" id="UP000184241">
    <property type="component" value="Unassembled WGS sequence"/>
</dbReference>
<dbReference type="Pfam" id="PF01882">
    <property type="entry name" value="DUF58"/>
    <property type="match status" value="1"/>
</dbReference>